<dbReference type="NCBIfam" id="TIGR00109">
    <property type="entry name" value="hemH"/>
    <property type="match status" value="1"/>
</dbReference>
<dbReference type="GO" id="GO:0006783">
    <property type="term" value="P:heme biosynthetic process"/>
    <property type="evidence" value="ECO:0007669"/>
    <property type="project" value="InterPro"/>
</dbReference>
<dbReference type="PANTHER" id="PTHR11108:SF1">
    <property type="entry name" value="FERROCHELATASE, MITOCHONDRIAL"/>
    <property type="match status" value="1"/>
</dbReference>
<dbReference type="CDD" id="cd03411">
    <property type="entry name" value="Ferrochelatase_N"/>
    <property type="match status" value="1"/>
</dbReference>
<dbReference type="Gene3D" id="3.40.50.1400">
    <property type="match status" value="1"/>
</dbReference>
<dbReference type="SUPFAM" id="SSF53800">
    <property type="entry name" value="Chelatase"/>
    <property type="match status" value="1"/>
</dbReference>
<name>A0A381YS30_9ZZZZ</name>
<sequence>MHYHCGVNSKETQRVGILLANLGTPDAPEANAVRRFLSQFLHDRRVVELPRLLWYPILHGLILRVRPGRSAAAYRQIWQTDGSPLLAIARRQSELLQQHFDQRHGDKVQVALGMRYGNPSITSAMQRLIETGVRKLLVLPLYPQYSCSTTASIYDAVSGVLKYWRSLPDLHIIRDYHLDGGYLDALARSVSEHWSRKGQPERLLISFHGTPERYR</sequence>
<dbReference type="AlphaFoldDB" id="A0A381YS30"/>
<reference evidence="1" key="1">
    <citation type="submission" date="2018-05" db="EMBL/GenBank/DDBJ databases">
        <authorList>
            <person name="Lanie J.A."/>
            <person name="Ng W.-L."/>
            <person name="Kazmierczak K.M."/>
            <person name="Andrzejewski T.M."/>
            <person name="Davidsen T.M."/>
            <person name="Wayne K.J."/>
            <person name="Tettelin H."/>
            <person name="Glass J.I."/>
            <person name="Rusch D."/>
            <person name="Podicherti R."/>
            <person name="Tsui H.-C.T."/>
            <person name="Winkler M.E."/>
        </authorList>
    </citation>
    <scope>NUCLEOTIDE SEQUENCE</scope>
</reference>
<dbReference type="GO" id="GO:0004325">
    <property type="term" value="F:ferrochelatase activity"/>
    <property type="evidence" value="ECO:0007669"/>
    <property type="project" value="InterPro"/>
</dbReference>
<organism evidence="1">
    <name type="scientific">marine metagenome</name>
    <dbReference type="NCBI Taxonomy" id="408172"/>
    <lineage>
        <taxon>unclassified sequences</taxon>
        <taxon>metagenomes</taxon>
        <taxon>ecological metagenomes</taxon>
    </lineage>
</organism>
<evidence type="ECO:0000313" key="1">
    <source>
        <dbReference type="EMBL" id="SVA79297.1"/>
    </source>
</evidence>
<dbReference type="EMBL" id="UINC01018811">
    <property type="protein sequence ID" value="SVA79297.1"/>
    <property type="molecule type" value="Genomic_DNA"/>
</dbReference>
<gene>
    <name evidence="1" type="ORF">METZ01_LOCUS132151</name>
</gene>
<feature type="non-terminal residue" evidence="1">
    <location>
        <position position="215"/>
    </location>
</feature>
<protein>
    <recommendedName>
        <fullName evidence="2">Ferrochelatase</fullName>
    </recommendedName>
</protein>
<dbReference type="InterPro" id="IPR033659">
    <property type="entry name" value="Ferrochelatase_N"/>
</dbReference>
<proteinExistence type="predicted"/>
<dbReference type="Pfam" id="PF00762">
    <property type="entry name" value="Ferrochelatase"/>
    <property type="match status" value="1"/>
</dbReference>
<accession>A0A381YS30</accession>
<dbReference type="PANTHER" id="PTHR11108">
    <property type="entry name" value="FERROCHELATASE"/>
    <property type="match status" value="1"/>
</dbReference>
<dbReference type="InterPro" id="IPR001015">
    <property type="entry name" value="Ferrochelatase"/>
</dbReference>
<evidence type="ECO:0008006" key="2">
    <source>
        <dbReference type="Google" id="ProtNLM"/>
    </source>
</evidence>